<dbReference type="GeneID" id="113854153"/>
<feature type="region of interest" description="Disordered" evidence="9">
    <location>
        <begin position="677"/>
        <end position="697"/>
    </location>
</feature>
<dbReference type="RefSeq" id="XP_027340829.1">
    <property type="nucleotide sequence ID" value="XM_027485028.1"/>
</dbReference>
<keyword evidence="7" id="KW-0040">ANK repeat</keyword>
<dbReference type="GO" id="GO:0003677">
    <property type="term" value="F:DNA binding"/>
    <property type="evidence" value="ECO:0007669"/>
    <property type="project" value="UniProtKB-KW"/>
</dbReference>
<feature type="repeat" description="ANK" evidence="7">
    <location>
        <begin position="119"/>
        <end position="154"/>
    </location>
</feature>
<evidence type="ECO:0000256" key="6">
    <source>
        <dbReference type="ARBA" id="ARBA00023125"/>
    </source>
</evidence>
<gene>
    <name evidence="12 13 14 15" type="primary">LOC113854153</name>
</gene>
<keyword evidence="11" id="KW-1185">Reference proteome</keyword>
<dbReference type="RefSeq" id="XP_027340828.1">
    <property type="nucleotide sequence ID" value="XM_027485027.1"/>
</dbReference>
<dbReference type="Pfam" id="PF00642">
    <property type="entry name" value="zf-CCCH"/>
    <property type="match status" value="1"/>
</dbReference>
<feature type="compositionally biased region" description="Low complexity" evidence="9">
    <location>
        <begin position="198"/>
        <end position="218"/>
    </location>
</feature>
<evidence type="ECO:0000256" key="7">
    <source>
        <dbReference type="PROSITE-ProRule" id="PRU00023"/>
    </source>
</evidence>
<dbReference type="KEGG" id="aprc:113854153"/>
<evidence type="ECO:0000256" key="3">
    <source>
        <dbReference type="ARBA" id="ARBA00022737"/>
    </source>
</evidence>
<dbReference type="FunFam" id="3.30.1370.210:FF:000009">
    <property type="entry name" value="Zinc finger CCCH domain-containing protein 66"/>
    <property type="match status" value="1"/>
</dbReference>
<dbReference type="Pfam" id="PF25512">
    <property type="entry name" value="zf-CCCH_AtC3H23"/>
    <property type="match status" value="1"/>
</dbReference>
<evidence type="ECO:0000313" key="15">
    <source>
        <dbReference type="RefSeq" id="XP_027340831.1"/>
    </source>
</evidence>
<dbReference type="OrthoDB" id="410307at2759"/>
<evidence type="ECO:0000256" key="1">
    <source>
        <dbReference type="ARBA" id="ARBA00004413"/>
    </source>
</evidence>
<evidence type="ECO:0000259" key="10">
    <source>
        <dbReference type="PROSITE" id="PS50103"/>
    </source>
</evidence>
<feature type="compositionally biased region" description="Low complexity" evidence="9">
    <location>
        <begin position="596"/>
        <end position="607"/>
    </location>
</feature>
<dbReference type="InterPro" id="IPR000571">
    <property type="entry name" value="Znf_CCCH"/>
</dbReference>
<evidence type="ECO:0000256" key="2">
    <source>
        <dbReference type="ARBA" id="ARBA00022723"/>
    </source>
</evidence>
<dbReference type="InterPro" id="IPR002110">
    <property type="entry name" value="Ankyrin_rpt"/>
</dbReference>
<keyword evidence="2 8" id="KW-0479">Metal-binding</keyword>
<dbReference type="RefSeq" id="XP_027340830.1">
    <property type="nucleotide sequence ID" value="XM_027485029.1"/>
</dbReference>
<dbReference type="PRINTS" id="PR01415">
    <property type="entry name" value="ANKYRIN"/>
</dbReference>
<sequence>MCGGPEKSKSLSTESSSAVEGSTNVKDMKNLTVHTEDSFCCLLELASNNDFEDFKLALERDTSLLNEVGLWYVRQSGSKQIVLEHRTPLMVAAMYGSIDVLKLILSCPEVDVNFSCGSDKSTALHCAASGGSVNAVCVVKLLLSAGADINCVDANGNRPVDVIIVPPKLDGFKAILEDLLSDSASDGSVDDCSFPVTDNSSPDSSSHLSSSENGLPSSPVAPKFTDTAVNSTSEKKEYPVDPSLPDIKNSIYATDEFRMFSFKVRPCSRAYSHDWTECPFVHPGENARRRDPRKFHYSCVPCPDFRKGTCRRGDMCEYAHGVFECWLHPAQYRTRLCKDGTSCNRRVCFFAHTAEELRPLYVSTGSAVPSPRSSASTPNVMDMAAAMSLFPGSPSSISSMSPSPFAQPMSPSASSISHSSAWPQPNVPALHLPGSNIQTSRLRSSLSARDMPPEDLDVLQDFDGQQQLLNDLGCFSQPRPGAISVSRSGWSKTLTPSNLDDLFSAEISSSPRYADPAVASVFSPTHKSAVLNQFQQLQSSLSPINTNVSSPRNVEHPLLQASFGVSSPGRMSPRSMEPISPMSSRLAAYAQREKQQQQLRSLSSRDLGANNPASVVGSPVNSWSKWGSPNGNGKVDWSVNGNELGRLQRSSSFELGNNGEEPDLSWVQSLVKESPPEIKDRLAGSGPIASADGLNSNPQVESIDHSVLGAWLEQMQLDQLLV</sequence>
<evidence type="ECO:0000313" key="14">
    <source>
        <dbReference type="RefSeq" id="XP_027340830.1"/>
    </source>
</evidence>
<dbReference type="GO" id="GO:0005886">
    <property type="term" value="C:plasma membrane"/>
    <property type="evidence" value="ECO:0007669"/>
    <property type="project" value="UniProtKB-SubCell"/>
</dbReference>
<evidence type="ECO:0000256" key="8">
    <source>
        <dbReference type="PROSITE-ProRule" id="PRU00723"/>
    </source>
</evidence>
<dbReference type="SUPFAM" id="SSF48403">
    <property type="entry name" value="Ankyrin repeat"/>
    <property type="match status" value="1"/>
</dbReference>
<dbReference type="Proteomes" id="UP000694853">
    <property type="component" value="Unplaced"/>
</dbReference>
<dbReference type="Gene3D" id="1.25.40.20">
    <property type="entry name" value="Ankyrin repeat-containing domain"/>
    <property type="match status" value="1"/>
</dbReference>
<protein>
    <submittedName>
        <fullName evidence="12 13">Zinc finger CCCH domain-containing protein 30-like</fullName>
    </submittedName>
</protein>
<name>A0A8B8KAN8_ABRPR</name>
<dbReference type="GO" id="GO:0006355">
    <property type="term" value="P:regulation of DNA-templated transcription"/>
    <property type="evidence" value="ECO:0007669"/>
    <property type="project" value="UniProtKB-ARBA"/>
</dbReference>
<dbReference type="InterPro" id="IPR036770">
    <property type="entry name" value="Ankyrin_rpt-contain_sf"/>
</dbReference>
<keyword evidence="5 8" id="KW-0862">Zinc</keyword>
<dbReference type="Gene3D" id="3.30.1370.210">
    <property type="match status" value="1"/>
</dbReference>
<accession>A0A8B8KAN8</accession>
<evidence type="ECO:0000256" key="9">
    <source>
        <dbReference type="SAM" id="MobiDB-lite"/>
    </source>
</evidence>
<dbReference type="SMART" id="SM00356">
    <property type="entry name" value="ZnF_C3H1"/>
    <property type="match status" value="2"/>
</dbReference>
<feature type="domain" description="C3H1-type" evidence="10">
    <location>
        <begin position="301"/>
        <end position="323"/>
    </location>
</feature>
<dbReference type="GO" id="GO:0008270">
    <property type="term" value="F:zinc ion binding"/>
    <property type="evidence" value="ECO:0007669"/>
    <property type="project" value="UniProtKB-KW"/>
</dbReference>
<feature type="region of interest" description="Disordered" evidence="9">
    <location>
        <begin position="587"/>
        <end position="629"/>
    </location>
</feature>
<dbReference type="Pfam" id="PF12796">
    <property type="entry name" value="Ank_2"/>
    <property type="match status" value="1"/>
</dbReference>
<feature type="region of interest" description="Disordered" evidence="9">
    <location>
        <begin position="401"/>
        <end position="421"/>
    </location>
</feature>
<organism evidence="11 14">
    <name type="scientific">Abrus precatorius</name>
    <name type="common">Indian licorice</name>
    <name type="synonym">Glycine abrus</name>
    <dbReference type="NCBI Taxonomy" id="3816"/>
    <lineage>
        <taxon>Eukaryota</taxon>
        <taxon>Viridiplantae</taxon>
        <taxon>Streptophyta</taxon>
        <taxon>Embryophyta</taxon>
        <taxon>Tracheophyta</taxon>
        <taxon>Spermatophyta</taxon>
        <taxon>Magnoliopsida</taxon>
        <taxon>eudicotyledons</taxon>
        <taxon>Gunneridae</taxon>
        <taxon>Pentapetalae</taxon>
        <taxon>rosids</taxon>
        <taxon>fabids</taxon>
        <taxon>Fabales</taxon>
        <taxon>Fabaceae</taxon>
        <taxon>Papilionoideae</taxon>
        <taxon>50 kb inversion clade</taxon>
        <taxon>NPAAA clade</taxon>
        <taxon>indigoferoid/millettioid clade</taxon>
        <taxon>Abreae</taxon>
        <taxon>Abrus</taxon>
    </lineage>
</organism>
<keyword evidence="3" id="KW-0677">Repeat</keyword>
<reference evidence="12 13" key="2">
    <citation type="submission" date="2025-04" db="UniProtKB">
        <authorList>
            <consortium name="RefSeq"/>
        </authorList>
    </citation>
    <scope>IDENTIFICATION</scope>
    <source>
        <tissue evidence="12 13">Young leaves</tissue>
    </source>
</reference>
<evidence type="ECO:0000313" key="13">
    <source>
        <dbReference type="RefSeq" id="XP_027340829.1"/>
    </source>
</evidence>
<evidence type="ECO:0000256" key="5">
    <source>
        <dbReference type="ARBA" id="ARBA00022833"/>
    </source>
</evidence>
<evidence type="ECO:0000256" key="4">
    <source>
        <dbReference type="ARBA" id="ARBA00022771"/>
    </source>
</evidence>
<dbReference type="PROSITE" id="PS50103">
    <property type="entry name" value="ZF_C3H1"/>
    <property type="match status" value="1"/>
</dbReference>
<dbReference type="AlphaFoldDB" id="A0A8B8KAN8"/>
<keyword evidence="4 8" id="KW-0863">Zinc-finger</keyword>
<dbReference type="RefSeq" id="XP_027340831.1">
    <property type="nucleotide sequence ID" value="XM_027485030.1"/>
</dbReference>
<feature type="region of interest" description="Disordered" evidence="9">
    <location>
        <begin position="1"/>
        <end position="21"/>
    </location>
</feature>
<dbReference type="InterPro" id="IPR045234">
    <property type="entry name" value="Unkempt-like"/>
</dbReference>
<dbReference type="SMART" id="SM00248">
    <property type="entry name" value="ANK"/>
    <property type="match status" value="2"/>
</dbReference>
<feature type="compositionally biased region" description="Polar residues" evidence="9">
    <location>
        <begin position="619"/>
        <end position="629"/>
    </location>
</feature>
<evidence type="ECO:0000313" key="11">
    <source>
        <dbReference type="Proteomes" id="UP000694853"/>
    </source>
</evidence>
<feature type="region of interest" description="Disordered" evidence="9">
    <location>
        <begin position="191"/>
        <end position="225"/>
    </location>
</feature>
<comment type="subcellular location">
    <subcellularLocation>
        <location evidence="1">Cell membrane</location>
        <topology evidence="1">Peripheral membrane protein</topology>
        <orientation evidence="1">Cytoplasmic side</orientation>
    </subcellularLocation>
</comment>
<feature type="region of interest" description="Disordered" evidence="9">
    <location>
        <begin position="563"/>
        <end position="582"/>
    </location>
</feature>
<dbReference type="PANTHER" id="PTHR14493:SF153">
    <property type="entry name" value="ZINC FINGER CCCH DOMAIN-CONTAINING PROTEIN 24"/>
    <property type="match status" value="1"/>
</dbReference>
<keyword evidence="6" id="KW-0238">DNA-binding</keyword>
<feature type="zinc finger region" description="C3H1-type" evidence="8">
    <location>
        <begin position="301"/>
        <end position="323"/>
    </location>
</feature>
<dbReference type="PROSITE" id="PS50088">
    <property type="entry name" value="ANK_REPEAT"/>
    <property type="match status" value="1"/>
</dbReference>
<dbReference type="PANTHER" id="PTHR14493">
    <property type="entry name" value="UNKEMPT FAMILY MEMBER"/>
    <property type="match status" value="1"/>
</dbReference>
<evidence type="ECO:0000313" key="12">
    <source>
        <dbReference type="RefSeq" id="XP_027340828.1"/>
    </source>
</evidence>
<reference evidence="11" key="1">
    <citation type="journal article" date="2019" name="Toxins">
        <title>Detection of Abrin-Like and Prepropulchellin-Like Toxin Genes and Transcripts Using Whole Genome Sequencing and Full-Length Transcript Sequencing of Abrus precatorius.</title>
        <authorList>
            <person name="Hovde B.T."/>
            <person name="Daligault H.E."/>
            <person name="Hanschen E.R."/>
            <person name="Kunde Y.A."/>
            <person name="Johnson M.B."/>
            <person name="Starkenburg S.R."/>
            <person name="Johnson S.L."/>
        </authorList>
    </citation>
    <scope>NUCLEOTIDE SEQUENCE [LARGE SCALE GENOMIC DNA]</scope>
</reference>
<proteinExistence type="predicted"/>
<dbReference type="InterPro" id="IPR057444">
    <property type="entry name" value="Znf-CCCH_AtC3H23-like"/>
</dbReference>
<dbReference type="PROSITE" id="PS50297">
    <property type="entry name" value="ANK_REP_REGION"/>
    <property type="match status" value="1"/>
</dbReference>